<feature type="compositionally biased region" description="Polar residues" evidence="2">
    <location>
        <begin position="43"/>
        <end position="72"/>
    </location>
</feature>
<sequence>MESNDDFVPPFQGVELLAYLRASRQRNSCFPALVGPSRRRTQLQHSQAFLGQQSSTVAAVQNRPDSTSQPSAVPSHHDDAARFDQAALESPTIMNYAPPALVSPPGPSAQFCNINSLSRGVQEVPSITGYGRESRLENTYGSLGTYSGCSTHRAQPENSPMMAQSAQFLPSTDGQMILDHLSPYVNGEMILSQVLPHADGEMILNQLPHYFNGEMILNQHPPYHDNQMILNQSLPFVGDTEMPNQVLSHVGNQQISSQLLPYAGSQQMSENYKGRRDILANHSADIPDIHNTSLWITGLPADVTVHQLLKTISGFGRVLAVYINEPDKDNGHALAAAKLTFFEQDAAQRFLFRYRVHGLSVGNLLATVRFNRVRVEEKSYPENASRVIVVIGSRKVAKEDWIREQLTSRGIYYDTDEIIENVNPITGWVRLEWRFGSYRGQASQAYRVLRGAEGRKHGLVIAFGPDPCA</sequence>
<feature type="domain" description="RRM" evidence="3">
    <location>
        <begin position="292"/>
        <end position="380"/>
    </location>
</feature>
<organism evidence="4 5">
    <name type="scientific">Apiosordaria backusii</name>
    <dbReference type="NCBI Taxonomy" id="314023"/>
    <lineage>
        <taxon>Eukaryota</taxon>
        <taxon>Fungi</taxon>
        <taxon>Dikarya</taxon>
        <taxon>Ascomycota</taxon>
        <taxon>Pezizomycotina</taxon>
        <taxon>Sordariomycetes</taxon>
        <taxon>Sordariomycetidae</taxon>
        <taxon>Sordariales</taxon>
        <taxon>Lasiosphaeriaceae</taxon>
        <taxon>Apiosordaria</taxon>
    </lineage>
</organism>
<evidence type="ECO:0000259" key="3">
    <source>
        <dbReference type="PROSITE" id="PS50102"/>
    </source>
</evidence>
<dbReference type="GO" id="GO:0003723">
    <property type="term" value="F:RNA binding"/>
    <property type="evidence" value="ECO:0007669"/>
    <property type="project" value="UniProtKB-UniRule"/>
</dbReference>
<evidence type="ECO:0000256" key="2">
    <source>
        <dbReference type="SAM" id="MobiDB-lite"/>
    </source>
</evidence>
<keyword evidence="1" id="KW-0694">RNA-binding</keyword>
<dbReference type="InterPro" id="IPR012677">
    <property type="entry name" value="Nucleotide-bd_a/b_plait_sf"/>
</dbReference>
<dbReference type="InterPro" id="IPR000504">
    <property type="entry name" value="RRM_dom"/>
</dbReference>
<gene>
    <name evidence="4" type="ORF">B0T21DRAFT_414017</name>
</gene>
<dbReference type="Proteomes" id="UP001172159">
    <property type="component" value="Unassembled WGS sequence"/>
</dbReference>
<feature type="region of interest" description="Disordered" evidence="2">
    <location>
        <begin position="43"/>
        <end position="78"/>
    </location>
</feature>
<dbReference type="EMBL" id="JAUKTV010000011">
    <property type="protein sequence ID" value="KAK0723632.1"/>
    <property type="molecule type" value="Genomic_DNA"/>
</dbReference>
<name>A0AA40AX47_9PEZI</name>
<evidence type="ECO:0000313" key="4">
    <source>
        <dbReference type="EMBL" id="KAK0723632.1"/>
    </source>
</evidence>
<dbReference type="InterPro" id="IPR035979">
    <property type="entry name" value="RBD_domain_sf"/>
</dbReference>
<proteinExistence type="predicted"/>
<dbReference type="SUPFAM" id="SSF54928">
    <property type="entry name" value="RNA-binding domain, RBD"/>
    <property type="match status" value="1"/>
</dbReference>
<reference evidence="4" key="1">
    <citation type="submission" date="2023-06" db="EMBL/GenBank/DDBJ databases">
        <title>Genome-scale phylogeny and comparative genomics of the fungal order Sordariales.</title>
        <authorList>
            <consortium name="Lawrence Berkeley National Laboratory"/>
            <person name="Hensen N."/>
            <person name="Bonometti L."/>
            <person name="Westerberg I."/>
            <person name="Brannstrom I.O."/>
            <person name="Guillou S."/>
            <person name="Cros-Aarteil S."/>
            <person name="Calhoun S."/>
            <person name="Haridas S."/>
            <person name="Kuo A."/>
            <person name="Mondo S."/>
            <person name="Pangilinan J."/>
            <person name="Riley R."/>
            <person name="Labutti K."/>
            <person name="Andreopoulos B."/>
            <person name="Lipzen A."/>
            <person name="Chen C."/>
            <person name="Yanf M."/>
            <person name="Daum C."/>
            <person name="Ng V."/>
            <person name="Clum A."/>
            <person name="Steindorff A."/>
            <person name="Ohm R."/>
            <person name="Martin F."/>
            <person name="Silar P."/>
            <person name="Natvig D."/>
            <person name="Lalanne C."/>
            <person name="Gautier V."/>
            <person name="Ament-Velasquez S.L."/>
            <person name="Kruys A."/>
            <person name="Hutchinson M.I."/>
            <person name="Powell A.J."/>
            <person name="Barry K."/>
            <person name="Miller A.N."/>
            <person name="Grigoriev I.V."/>
            <person name="Debuchy R."/>
            <person name="Gladieux P."/>
            <person name="Thoren M.H."/>
            <person name="Johannesson H."/>
        </authorList>
    </citation>
    <scope>NUCLEOTIDE SEQUENCE</scope>
    <source>
        <strain evidence="4">CBS 540.89</strain>
    </source>
</reference>
<evidence type="ECO:0000256" key="1">
    <source>
        <dbReference type="PROSITE-ProRule" id="PRU00176"/>
    </source>
</evidence>
<evidence type="ECO:0000313" key="5">
    <source>
        <dbReference type="Proteomes" id="UP001172159"/>
    </source>
</evidence>
<protein>
    <recommendedName>
        <fullName evidence="3">RRM domain-containing protein</fullName>
    </recommendedName>
</protein>
<dbReference type="PROSITE" id="PS50102">
    <property type="entry name" value="RRM"/>
    <property type="match status" value="1"/>
</dbReference>
<keyword evidence="5" id="KW-1185">Reference proteome</keyword>
<dbReference type="Gene3D" id="3.30.70.330">
    <property type="match status" value="1"/>
</dbReference>
<comment type="caution">
    <text evidence="4">The sequence shown here is derived from an EMBL/GenBank/DDBJ whole genome shotgun (WGS) entry which is preliminary data.</text>
</comment>
<accession>A0AA40AX47</accession>
<dbReference type="AlphaFoldDB" id="A0AA40AX47"/>